<dbReference type="InterPro" id="IPR003593">
    <property type="entry name" value="AAA+_ATPase"/>
</dbReference>
<reference evidence="7 8" key="1">
    <citation type="submission" date="2019-03" db="EMBL/GenBank/DDBJ databases">
        <title>San Antonio Military Medical Center submission to MRSN (WRAIR), pending publication.</title>
        <authorList>
            <person name="Blyth D.M."/>
            <person name="Mccarthy S.L."/>
            <person name="Schall S.E."/>
            <person name="Stam J.A."/>
            <person name="Ong A.C."/>
            <person name="Mcgann P.T."/>
        </authorList>
    </citation>
    <scope>NUCLEOTIDE SEQUENCE [LARGE SCALE GENOMIC DNA]</scope>
    <source>
        <strain evidence="7 8">MRSN571793</strain>
    </source>
</reference>
<dbReference type="STRING" id="1121485.GCA_000426485_01753"/>
<proteinExistence type="inferred from homology"/>
<dbReference type="PANTHER" id="PTHR42711">
    <property type="entry name" value="ABC TRANSPORTER ATP-BINDING PROTEIN"/>
    <property type="match status" value="1"/>
</dbReference>
<dbReference type="RefSeq" id="WP_134437134.1">
    <property type="nucleotide sequence ID" value="NZ_SOML01000010.1"/>
</dbReference>
<protein>
    <submittedName>
        <fullName evidence="7">ABC transporter ATP-binding protein</fullName>
    </submittedName>
</protein>
<evidence type="ECO:0000259" key="6">
    <source>
        <dbReference type="PROSITE" id="PS50893"/>
    </source>
</evidence>
<evidence type="ECO:0000256" key="5">
    <source>
        <dbReference type="ARBA" id="ARBA00022840"/>
    </source>
</evidence>
<sequence>MQIFETYYKNIYQLLDYEDYSGLLKRLIDLTLDTENLVYYKKMHDLLDWLESNQKNISEIQVKFRSMLEELKDVLSRKEIKKRDTLLEIKDLTKGYLNSSFSLGPISLSVSEGEIIGLVGENGNGKTTLLRSLCRELDITGGTINYNFPSKDNYDLRTQLVYIPQRTKDWHGSLLTNLQFTASSYGIRGEENEYLVQLVIARMGLRAYRHLNWKSLSSGYKMRFELARMLLRKPKLLLIDEPLANLDILAQQVVLDDFRDIAKSLFRPLGIVLSSQQLYEVEKTSDRVVFLKQGKPQSINYTSTTEGSDILSVKDKEEAIPELIIEFESDWGQDLIRESLAVIGMESLQLKGGTYVAIFSASVTLNHFLQLVVDKNIPLSYFRNISNSTRRFFL</sequence>
<dbReference type="AlphaFoldDB" id="A0A4Y8KX97"/>
<gene>
    <name evidence="7" type="ORF">E2605_15435</name>
</gene>
<organism evidence="7 8">
    <name type="scientific">Dysgonomonas capnocytophagoides</name>
    <dbReference type="NCBI Taxonomy" id="45254"/>
    <lineage>
        <taxon>Bacteria</taxon>
        <taxon>Pseudomonadati</taxon>
        <taxon>Bacteroidota</taxon>
        <taxon>Bacteroidia</taxon>
        <taxon>Bacteroidales</taxon>
        <taxon>Dysgonomonadaceae</taxon>
        <taxon>Dysgonomonas</taxon>
    </lineage>
</organism>
<feature type="domain" description="ABC transporter" evidence="6">
    <location>
        <begin position="87"/>
        <end position="318"/>
    </location>
</feature>
<dbReference type="PROSITE" id="PS50893">
    <property type="entry name" value="ABC_TRANSPORTER_2"/>
    <property type="match status" value="1"/>
</dbReference>
<dbReference type="Pfam" id="PF00005">
    <property type="entry name" value="ABC_tran"/>
    <property type="match status" value="1"/>
</dbReference>
<evidence type="ECO:0000256" key="4">
    <source>
        <dbReference type="ARBA" id="ARBA00022741"/>
    </source>
</evidence>
<keyword evidence="8" id="KW-1185">Reference proteome</keyword>
<accession>A0A4Y8KX97</accession>
<keyword evidence="5 7" id="KW-0067">ATP-binding</keyword>
<dbReference type="SMART" id="SM00382">
    <property type="entry name" value="AAA"/>
    <property type="match status" value="1"/>
</dbReference>
<evidence type="ECO:0000256" key="3">
    <source>
        <dbReference type="ARBA" id="ARBA00022458"/>
    </source>
</evidence>
<dbReference type="InterPro" id="IPR050763">
    <property type="entry name" value="ABC_transporter_ATP-binding"/>
</dbReference>
<dbReference type="GO" id="GO:0005524">
    <property type="term" value="F:ATP binding"/>
    <property type="evidence" value="ECO:0007669"/>
    <property type="project" value="UniProtKB-KW"/>
</dbReference>
<comment type="similarity">
    <text evidence="1">Belongs to the ABC transporter superfamily.</text>
</comment>
<dbReference type="GO" id="GO:0016887">
    <property type="term" value="F:ATP hydrolysis activity"/>
    <property type="evidence" value="ECO:0007669"/>
    <property type="project" value="InterPro"/>
</dbReference>
<dbReference type="SUPFAM" id="SSF52540">
    <property type="entry name" value="P-loop containing nucleoside triphosphate hydrolases"/>
    <property type="match status" value="1"/>
</dbReference>
<evidence type="ECO:0000256" key="2">
    <source>
        <dbReference type="ARBA" id="ARBA00022448"/>
    </source>
</evidence>
<dbReference type="PANTHER" id="PTHR42711:SF5">
    <property type="entry name" value="ABC TRANSPORTER ATP-BINDING PROTEIN NATA"/>
    <property type="match status" value="1"/>
</dbReference>
<dbReference type="InterPro" id="IPR027417">
    <property type="entry name" value="P-loop_NTPase"/>
</dbReference>
<dbReference type="EMBL" id="SOML01000010">
    <property type="protein sequence ID" value="TFD94751.1"/>
    <property type="molecule type" value="Genomic_DNA"/>
</dbReference>
<dbReference type="Proteomes" id="UP000297861">
    <property type="component" value="Unassembled WGS sequence"/>
</dbReference>
<dbReference type="Gene3D" id="3.40.50.300">
    <property type="entry name" value="P-loop containing nucleotide triphosphate hydrolases"/>
    <property type="match status" value="1"/>
</dbReference>
<keyword evidence="2" id="KW-0813">Transport</keyword>
<keyword evidence="4" id="KW-0547">Nucleotide-binding</keyword>
<evidence type="ECO:0000256" key="1">
    <source>
        <dbReference type="ARBA" id="ARBA00005417"/>
    </source>
</evidence>
<keyword evidence="3" id="KW-0536">Nodulation</keyword>
<name>A0A4Y8KX97_9BACT</name>
<dbReference type="OrthoDB" id="9808363at2"/>
<dbReference type="InterPro" id="IPR003439">
    <property type="entry name" value="ABC_transporter-like_ATP-bd"/>
</dbReference>
<evidence type="ECO:0000313" key="7">
    <source>
        <dbReference type="EMBL" id="TFD94751.1"/>
    </source>
</evidence>
<evidence type="ECO:0000313" key="8">
    <source>
        <dbReference type="Proteomes" id="UP000297861"/>
    </source>
</evidence>
<comment type="caution">
    <text evidence="7">The sequence shown here is derived from an EMBL/GenBank/DDBJ whole genome shotgun (WGS) entry which is preliminary data.</text>
</comment>